<keyword evidence="1 6" id="KW-0540">Nuclease</keyword>
<dbReference type="STRING" id="1406840.Q763_03835"/>
<evidence type="ECO:0000256" key="2">
    <source>
        <dbReference type="ARBA" id="ARBA00022759"/>
    </source>
</evidence>
<dbReference type="GO" id="GO:0004519">
    <property type="term" value="F:endonuclease activity"/>
    <property type="evidence" value="ECO:0007669"/>
    <property type="project" value="UniProtKB-KW"/>
</dbReference>
<keyword evidence="3 6" id="KW-0227">DNA damage</keyword>
<dbReference type="PIRSF" id="PIRSF018267">
    <property type="entry name" value="VSR_endonuc"/>
    <property type="match status" value="1"/>
</dbReference>
<name>A0A0A2LV16_9FLAO</name>
<keyword evidence="4 6" id="KW-0378">Hydrolase</keyword>
<organism evidence="8 9">
    <name type="scientific">Flavobacterium beibuense F44-8</name>
    <dbReference type="NCBI Taxonomy" id="1406840"/>
    <lineage>
        <taxon>Bacteria</taxon>
        <taxon>Pseudomonadati</taxon>
        <taxon>Bacteroidota</taxon>
        <taxon>Flavobacteriia</taxon>
        <taxon>Flavobacteriales</taxon>
        <taxon>Flavobacteriaceae</taxon>
        <taxon>Flavobacterium</taxon>
    </lineage>
</organism>
<evidence type="ECO:0000313" key="8">
    <source>
        <dbReference type="EMBL" id="KGO83151.1"/>
    </source>
</evidence>
<evidence type="ECO:0000256" key="1">
    <source>
        <dbReference type="ARBA" id="ARBA00022722"/>
    </source>
</evidence>
<keyword evidence="2 6" id="KW-0255">Endonuclease</keyword>
<evidence type="ECO:0000259" key="7">
    <source>
        <dbReference type="Pfam" id="PF04480"/>
    </source>
</evidence>
<dbReference type="AlphaFoldDB" id="A0A0A2LV16"/>
<dbReference type="eggNOG" id="COG3727">
    <property type="taxonomic scope" value="Bacteria"/>
</dbReference>
<dbReference type="RefSeq" id="WP_035131385.1">
    <property type="nucleotide sequence ID" value="NZ_JRLV01000004.1"/>
</dbReference>
<dbReference type="Proteomes" id="UP000030129">
    <property type="component" value="Unassembled WGS sequence"/>
</dbReference>
<dbReference type="InterPro" id="IPR004603">
    <property type="entry name" value="DNA_mismatch_endonuc_vsr"/>
</dbReference>
<dbReference type="EC" id="3.1.-.-" evidence="6"/>
<evidence type="ECO:0000256" key="6">
    <source>
        <dbReference type="PIRNR" id="PIRNR018267"/>
    </source>
</evidence>
<dbReference type="InterPro" id="IPR007569">
    <property type="entry name" value="DUF559"/>
</dbReference>
<protein>
    <recommendedName>
        <fullName evidence="6">Very short patch repair endonuclease</fullName>
        <ecNumber evidence="6">3.1.-.-</ecNumber>
    </recommendedName>
</protein>
<comment type="caution">
    <text evidence="8">The sequence shown here is derived from an EMBL/GenBank/DDBJ whole genome shotgun (WGS) entry which is preliminary data.</text>
</comment>
<accession>A0A0A2LV16</accession>
<dbReference type="CDD" id="cd00221">
    <property type="entry name" value="Vsr"/>
    <property type="match status" value="1"/>
</dbReference>
<dbReference type="Gene3D" id="3.40.960.10">
    <property type="entry name" value="VSR Endonuclease"/>
    <property type="match status" value="1"/>
</dbReference>
<comment type="similarity">
    <text evidence="6">Belongs to the vsr family.</text>
</comment>
<keyword evidence="5 6" id="KW-0234">DNA repair</keyword>
<dbReference type="NCBIfam" id="TIGR00632">
    <property type="entry name" value="vsr"/>
    <property type="match status" value="1"/>
</dbReference>
<keyword evidence="9" id="KW-1185">Reference proteome</keyword>
<evidence type="ECO:0000256" key="5">
    <source>
        <dbReference type="ARBA" id="ARBA00023204"/>
    </source>
</evidence>
<evidence type="ECO:0000313" key="9">
    <source>
        <dbReference type="Proteomes" id="UP000030129"/>
    </source>
</evidence>
<dbReference type="InterPro" id="IPR011335">
    <property type="entry name" value="Restrct_endonuc-II-like"/>
</dbReference>
<dbReference type="GO" id="GO:0006298">
    <property type="term" value="P:mismatch repair"/>
    <property type="evidence" value="ECO:0007669"/>
    <property type="project" value="UniProtKB-UniRule"/>
</dbReference>
<sequence>MDRHTPEQRSRNMAAIKSKATKDEVLLGKAMWYAGLRYRKNTKTVFGKPDFTFKKYKLAVFVDSEFFHGKNWETEKYRIKTNQEFWHKKIEKNIERDKEVNEYLISQGWTVLRFWSKEIRKNLDEVVNKIQAEIIQKSNIQQ</sequence>
<evidence type="ECO:0000256" key="4">
    <source>
        <dbReference type="ARBA" id="ARBA00022801"/>
    </source>
</evidence>
<dbReference type="EMBL" id="JRLV01000004">
    <property type="protein sequence ID" value="KGO83151.1"/>
    <property type="molecule type" value="Genomic_DNA"/>
</dbReference>
<dbReference type="Pfam" id="PF04480">
    <property type="entry name" value="DUF559"/>
    <property type="match status" value="1"/>
</dbReference>
<reference evidence="8 9" key="1">
    <citation type="submission" date="2013-09" db="EMBL/GenBank/DDBJ databases">
        <authorList>
            <person name="Zeng Z."/>
            <person name="Chen C."/>
        </authorList>
    </citation>
    <scope>NUCLEOTIDE SEQUENCE [LARGE SCALE GENOMIC DNA]</scope>
    <source>
        <strain evidence="8 9">F44-8</strain>
    </source>
</reference>
<dbReference type="GO" id="GO:0016787">
    <property type="term" value="F:hydrolase activity"/>
    <property type="evidence" value="ECO:0007669"/>
    <property type="project" value="UniProtKB-KW"/>
</dbReference>
<comment type="function">
    <text evidence="6">May nick specific sequences that contain T:G mispairs resulting from m5C-deamination.</text>
</comment>
<dbReference type="Pfam" id="PF03852">
    <property type="entry name" value="Vsr"/>
    <property type="match status" value="1"/>
</dbReference>
<dbReference type="SUPFAM" id="SSF52980">
    <property type="entry name" value="Restriction endonuclease-like"/>
    <property type="match status" value="1"/>
</dbReference>
<proteinExistence type="inferred from homology"/>
<feature type="domain" description="DUF559" evidence="7">
    <location>
        <begin position="92"/>
        <end position="134"/>
    </location>
</feature>
<gene>
    <name evidence="8" type="ORF">Q763_03835</name>
</gene>
<evidence type="ECO:0000256" key="3">
    <source>
        <dbReference type="ARBA" id="ARBA00022763"/>
    </source>
</evidence>